<dbReference type="Proteomes" id="UP001302602">
    <property type="component" value="Unassembled WGS sequence"/>
</dbReference>
<sequence length="146" mass="16054">MDKCCSLTEEGDASRVCQHRTAIRGRQRITIHKPLQAQPRLCKLAPTIPSATSARIPPSDRQLLAFHPIFSSLASGSNDSTVKVWDWELGELERTLKGRRKAVLDVNYGSPRGSILLASCSSDSTIRLWGPADEYKNIRTLAGHGS</sequence>
<reference evidence="4" key="1">
    <citation type="journal article" date="2023" name="Mol. Phylogenet. Evol.">
        <title>Genome-scale phylogeny and comparative genomics of the fungal order Sordariales.</title>
        <authorList>
            <person name="Hensen N."/>
            <person name="Bonometti L."/>
            <person name="Westerberg I."/>
            <person name="Brannstrom I.O."/>
            <person name="Guillou S."/>
            <person name="Cros-Aarteil S."/>
            <person name="Calhoun S."/>
            <person name="Haridas S."/>
            <person name="Kuo A."/>
            <person name="Mondo S."/>
            <person name="Pangilinan J."/>
            <person name="Riley R."/>
            <person name="LaButti K."/>
            <person name="Andreopoulos B."/>
            <person name="Lipzen A."/>
            <person name="Chen C."/>
            <person name="Yan M."/>
            <person name="Daum C."/>
            <person name="Ng V."/>
            <person name="Clum A."/>
            <person name="Steindorff A."/>
            <person name="Ohm R.A."/>
            <person name="Martin F."/>
            <person name="Silar P."/>
            <person name="Natvig D.O."/>
            <person name="Lalanne C."/>
            <person name="Gautier V."/>
            <person name="Ament-Velasquez S.L."/>
            <person name="Kruys A."/>
            <person name="Hutchinson M.I."/>
            <person name="Powell A.J."/>
            <person name="Barry K."/>
            <person name="Miller A.N."/>
            <person name="Grigoriev I.V."/>
            <person name="Debuchy R."/>
            <person name="Gladieux P."/>
            <person name="Hiltunen Thoren M."/>
            <person name="Johannesson H."/>
        </authorList>
    </citation>
    <scope>NUCLEOTIDE SEQUENCE</scope>
    <source>
        <strain evidence="4">CBS 731.68</strain>
    </source>
</reference>
<feature type="repeat" description="WD" evidence="3">
    <location>
        <begin position="64"/>
        <end position="95"/>
    </location>
</feature>
<dbReference type="Pfam" id="PF00400">
    <property type="entry name" value="WD40"/>
    <property type="match status" value="2"/>
</dbReference>
<evidence type="ECO:0000256" key="3">
    <source>
        <dbReference type="PROSITE-ProRule" id="PRU00221"/>
    </source>
</evidence>
<dbReference type="EMBL" id="MU853225">
    <property type="protein sequence ID" value="KAK4125783.1"/>
    <property type="molecule type" value="Genomic_DNA"/>
</dbReference>
<keyword evidence="1 3" id="KW-0853">WD repeat</keyword>
<evidence type="ECO:0000256" key="1">
    <source>
        <dbReference type="ARBA" id="ARBA00022574"/>
    </source>
</evidence>
<proteinExistence type="predicted"/>
<protein>
    <submittedName>
        <fullName evidence="4">Uncharacterized protein</fullName>
    </submittedName>
</protein>
<dbReference type="InterPro" id="IPR001680">
    <property type="entry name" value="WD40_rpt"/>
</dbReference>
<evidence type="ECO:0000313" key="5">
    <source>
        <dbReference type="Proteomes" id="UP001302602"/>
    </source>
</evidence>
<dbReference type="PROSITE" id="PS50082">
    <property type="entry name" value="WD_REPEATS_2"/>
    <property type="match status" value="2"/>
</dbReference>
<reference evidence="4" key="2">
    <citation type="submission" date="2023-05" db="EMBL/GenBank/DDBJ databases">
        <authorList>
            <consortium name="Lawrence Berkeley National Laboratory"/>
            <person name="Steindorff A."/>
            <person name="Hensen N."/>
            <person name="Bonometti L."/>
            <person name="Westerberg I."/>
            <person name="Brannstrom I.O."/>
            <person name="Guillou S."/>
            <person name="Cros-Aarteil S."/>
            <person name="Calhoun S."/>
            <person name="Haridas S."/>
            <person name="Kuo A."/>
            <person name="Mondo S."/>
            <person name="Pangilinan J."/>
            <person name="Riley R."/>
            <person name="Labutti K."/>
            <person name="Andreopoulos B."/>
            <person name="Lipzen A."/>
            <person name="Chen C."/>
            <person name="Yanf M."/>
            <person name="Daum C."/>
            <person name="Ng V."/>
            <person name="Clum A."/>
            <person name="Ohm R."/>
            <person name="Martin F."/>
            <person name="Silar P."/>
            <person name="Natvig D."/>
            <person name="Lalanne C."/>
            <person name="Gautier V."/>
            <person name="Ament-Velasquez S.L."/>
            <person name="Kruys A."/>
            <person name="Hutchinson M.I."/>
            <person name="Powell A.J."/>
            <person name="Barry K."/>
            <person name="Miller A.N."/>
            <person name="Grigoriev I.V."/>
            <person name="Debuchy R."/>
            <person name="Gladieux P."/>
            <person name="Thoren M.H."/>
            <person name="Johannesson H."/>
        </authorList>
    </citation>
    <scope>NUCLEOTIDE SEQUENCE</scope>
    <source>
        <strain evidence="4">CBS 731.68</strain>
    </source>
</reference>
<dbReference type="SMART" id="SM00320">
    <property type="entry name" value="WD40"/>
    <property type="match status" value="2"/>
</dbReference>
<keyword evidence="5" id="KW-1185">Reference proteome</keyword>
<dbReference type="InterPro" id="IPR015943">
    <property type="entry name" value="WD40/YVTN_repeat-like_dom_sf"/>
</dbReference>
<gene>
    <name evidence="4" type="ORF">N657DRAFT_278463</name>
</gene>
<dbReference type="PANTHER" id="PTHR19848">
    <property type="entry name" value="WD40 REPEAT PROTEIN"/>
    <property type="match status" value="1"/>
</dbReference>
<feature type="repeat" description="WD" evidence="3">
    <location>
        <begin position="96"/>
        <end position="129"/>
    </location>
</feature>
<evidence type="ECO:0000313" key="4">
    <source>
        <dbReference type="EMBL" id="KAK4125783.1"/>
    </source>
</evidence>
<dbReference type="SUPFAM" id="SSF50978">
    <property type="entry name" value="WD40 repeat-like"/>
    <property type="match status" value="1"/>
</dbReference>
<dbReference type="PANTHER" id="PTHR19848:SF8">
    <property type="entry name" value="F-BOX AND WD REPEAT DOMAIN CONTAINING 7"/>
    <property type="match status" value="1"/>
</dbReference>
<keyword evidence="2" id="KW-0677">Repeat</keyword>
<evidence type="ECO:0000256" key="2">
    <source>
        <dbReference type="ARBA" id="ARBA00022737"/>
    </source>
</evidence>
<dbReference type="AlphaFoldDB" id="A0AAN6Z5X1"/>
<dbReference type="RefSeq" id="XP_062649554.1">
    <property type="nucleotide sequence ID" value="XM_062786589.1"/>
</dbReference>
<dbReference type="InterPro" id="IPR036322">
    <property type="entry name" value="WD40_repeat_dom_sf"/>
</dbReference>
<dbReference type="Gene3D" id="2.130.10.10">
    <property type="entry name" value="YVTN repeat-like/Quinoprotein amine dehydrogenase"/>
    <property type="match status" value="1"/>
</dbReference>
<name>A0AAN6Z5X1_9PEZI</name>
<organism evidence="4 5">
    <name type="scientific">Parathielavia appendiculata</name>
    <dbReference type="NCBI Taxonomy" id="2587402"/>
    <lineage>
        <taxon>Eukaryota</taxon>
        <taxon>Fungi</taxon>
        <taxon>Dikarya</taxon>
        <taxon>Ascomycota</taxon>
        <taxon>Pezizomycotina</taxon>
        <taxon>Sordariomycetes</taxon>
        <taxon>Sordariomycetidae</taxon>
        <taxon>Sordariales</taxon>
        <taxon>Chaetomiaceae</taxon>
        <taxon>Parathielavia</taxon>
    </lineage>
</organism>
<dbReference type="GeneID" id="87823357"/>
<comment type="caution">
    <text evidence="4">The sequence shown here is derived from an EMBL/GenBank/DDBJ whole genome shotgun (WGS) entry which is preliminary data.</text>
</comment>
<accession>A0AAN6Z5X1</accession>